<reference evidence="2 3" key="1">
    <citation type="submission" date="2019-06" db="EMBL/GenBank/DDBJ databases">
        <title>Complete genome sequence of Janthinobacterium sp. SNU WT3 isolated from diseased rainbow trout.</title>
        <authorList>
            <person name="Oh W.T."/>
            <person name="Park S.C."/>
        </authorList>
    </citation>
    <scope>NUCLEOTIDE SEQUENCE [LARGE SCALE GENOMIC DNA]</scope>
    <source>
        <strain evidence="2 3">SNU WT3</strain>
    </source>
</reference>
<sequence>MQADTYIPRRLDDQWKLGLWDFDVAFPVLLSIFVGYLASSKLGFFLAVCAGVAVSRWLSRKKADKHPAFVLHWAYWYLPVSPLTSMRATPPSHIRKMVG</sequence>
<organism evidence="2 3">
    <name type="scientific">Janthinobacterium tructae</name>
    <dbReference type="NCBI Taxonomy" id="2590869"/>
    <lineage>
        <taxon>Bacteria</taxon>
        <taxon>Pseudomonadati</taxon>
        <taxon>Pseudomonadota</taxon>
        <taxon>Betaproteobacteria</taxon>
        <taxon>Burkholderiales</taxon>
        <taxon>Oxalobacteraceae</taxon>
        <taxon>Janthinobacterium</taxon>
    </lineage>
</organism>
<dbReference type="Pfam" id="PF07178">
    <property type="entry name" value="TraL"/>
    <property type="match status" value="1"/>
</dbReference>
<keyword evidence="1" id="KW-0472">Membrane</keyword>
<protein>
    <submittedName>
        <fullName evidence="2">Type IV conjugative transfer system protein TraL</fullName>
    </submittedName>
</protein>
<dbReference type="AlphaFoldDB" id="A0A4Y6RBA7"/>
<evidence type="ECO:0000313" key="2">
    <source>
        <dbReference type="EMBL" id="QDG70241.1"/>
    </source>
</evidence>
<dbReference type="KEGG" id="jas:FJQ89_07290"/>
<dbReference type="OrthoDB" id="8548046at2"/>
<gene>
    <name evidence="2" type="primary">traL</name>
    <name evidence="2" type="ORF">FJQ89_07290</name>
</gene>
<dbReference type="InterPro" id="IPR009838">
    <property type="entry name" value="T4SS_TraL"/>
</dbReference>
<keyword evidence="1" id="KW-1133">Transmembrane helix</keyword>
<proteinExistence type="predicted"/>
<feature type="transmembrane region" description="Helical" evidence="1">
    <location>
        <begin position="42"/>
        <end position="59"/>
    </location>
</feature>
<dbReference type="GO" id="GO:0019867">
    <property type="term" value="C:outer membrane"/>
    <property type="evidence" value="ECO:0007669"/>
    <property type="project" value="InterPro"/>
</dbReference>
<evidence type="ECO:0000256" key="1">
    <source>
        <dbReference type="SAM" id="Phobius"/>
    </source>
</evidence>
<dbReference type="EMBL" id="CP041185">
    <property type="protein sequence ID" value="QDG70241.1"/>
    <property type="molecule type" value="Genomic_DNA"/>
</dbReference>
<keyword evidence="1" id="KW-0812">Transmembrane</keyword>
<dbReference type="Proteomes" id="UP000316665">
    <property type="component" value="Chromosome"/>
</dbReference>
<dbReference type="RefSeq" id="WP_141169671.1">
    <property type="nucleotide sequence ID" value="NZ_CP041185.1"/>
</dbReference>
<evidence type="ECO:0000313" key="3">
    <source>
        <dbReference type="Proteomes" id="UP000316665"/>
    </source>
</evidence>
<accession>A0A4Y6RBA7</accession>
<keyword evidence="3" id="KW-1185">Reference proteome</keyword>
<dbReference type="NCBIfam" id="TIGR02762">
    <property type="entry name" value="TraL_TIGR"/>
    <property type="match status" value="1"/>
</dbReference>
<name>A0A4Y6RBA7_9BURK</name>